<protein>
    <submittedName>
        <fullName evidence="3">DUF2946 domain-containing protein</fullName>
    </submittedName>
</protein>
<gene>
    <name evidence="3" type="ORF">M5G25_06125</name>
</gene>
<dbReference type="Proteomes" id="UP001217610">
    <property type="component" value="Unassembled WGS sequence"/>
</dbReference>
<evidence type="ECO:0000256" key="1">
    <source>
        <dbReference type="SAM" id="MobiDB-lite"/>
    </source>
</evidence>
<sequence>MERPRHHRSLVAWMLYGCVLFNLMACGIAHGQMSGLMLNGAGTAFCSMAEVAISPADDPGQAAVNGWASTFNCPMCSTLSLSLALFFCLAWLLRTRSVQSRPGHIRCKAPPRDSWPSANPRASPRY</sequence>
<accession>A0ABT5Q0Y4</accession>
<organism evidence="3 4">
    <name type="scientific">Pseudomonas idahonensis</name>
    <dbReference type="NCBI Taxonomy" id="2942628"/>
    <lineage>
        <taxon>Bacteria</taxon>
        <taxon>Pseudomonadati</taxon>
        <taxon>Pseudomonadota</taxon>
        <taxon>Gammaproteobacteria</taxon>
        <taxon>Pseudomonadales</taxon>
        <taxon>Pseudomonadaceae</taxon>
        <taxon>Pseudomonas</taxon>
    </lineage>
</organism>
<keyword evidence="2" id="KW-0472">Membrane</keyword>
<dbReference type="RefSeq" id="WP_253166561.1">
    <property type="nucleotide sequence ID" value="NZ_CP149586.1"/>
</dbReference>
<keyword evidence="4" id="KW-1185">Reference proteome</keyword>
<feature type="region of interest" description="Disordered" evidence="1">
    <location>
        <begin position="99"/>
        <end position="126"/>
    </location>
</feature>
<feature type="transmembrane region" description="Helical" evidence="2">
    <location>
        <begin position="67"/>
        <end position="93"/>
    </location>
</feature>
<keyword evidence="2" id="KW-1133">Transmembrane helix</keyword>
<comment type="caution">
    <text evidence="3">The sequence shown here is derived from an EMBL/GenBank/DDBJ whole genome shotgun (WGS) entry which is preliminary data.</text>
</comment>
<name>A0ABT5Q0Y4_9PSED</name>
<evidence type="ECO:0000313" key="4">
    <source>
        <dbReference type="Proteomes" id="UP001217610"/>
    </source>
</evidence>
<dbReference type="InterPro" id="IPR021333">
    <property type="entry name" value="DUF2946"/>
</dbReference>
<keyword evidence="2" id="KW-0812">Transmembrane</keyword>
<reference evidence="3 4" key="1">
    <citation type="submission" date="2022-05" db="EMBL/GenBank/DDBJ databases">
        <title>Novel Pseudomonas spp. Isolated from a Rainbow Trout Aquaculture Facility.</title>
        <authorList>
            <person name="Testerman T."/>
            <person name="Graf J."/>
        </authorList>
    </citation>
    <scope>NUCLEOTIDE SEQUENCE [LARGE SCALE GENOMIC DNA]</scope>
    <source>
        <strain evidence="3 4">ID357</strain>
    </source>
</reference>
<feature type="transmembrane region" description="Helical" evidence="2">
    <location>
        <begin position="12"/>
        <end position="30"/>
    </location>
</feature>
<dbReference type="EMBL" id="JAMDGR010000002">
    <property type="protein sequence ID" value="MDD1147851.1"/>
    <property type="molecule type" value="Genomic_DNA"/>
</dbReference>
<evidence type="ECO:0000256" key="2">
    <source>
        <dbReference type="SAM" id="Phobius"/>
    </source>
</evidence>
<evidence type="ECO:0000313" key="3">
    <source>
        <dbReference type="EMBL" id="MDD1147851.1"/>
    </source>
</evidence>
<proteinExistence type="predicted"/>
<dbReference type="Pfam" id="PF11162">
    <property type="entry name" value="DUF2946"/>
    <property type="match status" value="1"/>
</dbReference>